<dbReference type="Proteomes" id="UP000074119">
    <property type="component" value="Chromosome"/>
</dbReference>
<gene>
    <name evidence="2" type="ORF">AZF00_06440</name>
</gene>
<evidence type="ECO:0000313" key="3">
    <source>
        <dbReference type="Proteomes" id="UP000074119"/>
    </source>
</evidence>
<sequence length="62" mass="6702">MMEVPEVVRRSGIAKAAVALGTTQSRLNDALKGEIEKCSVDRLAQMLAAVCYTVKLNICYAT</sequence>
<dbReference type="Pfam" id="PF13744">
    <property type="entry name" value="HTH_37"/>
    <property type="match status" value="1"/>
</dbReference>
<name>A0A127M425_9GAMM</name>
<reference evidence="2 3" key="1">
    <citation type="submission" date="2015-12" db="EMBL/GenBank/DDBJ databases">
        <authorList>
            <person name="Shamseldin A."/>
            <person name="Moawad H."/>
            <person name="Abd El-Rahim W.M."/>
            <person name="Sadowsky M.J."/>
        </authorList>
    </citation>
    <scope>NUCLEOTIDE SEQUENCE [LARGE SCALE GENOMIC DNA]</scope>
    <source>
        <strain evidence="2 3">SM2</strain>
    </source>
</reference>
<proteinExistence type="predicted"/>
<dbReference type="KEGG" id="zal:AZF00_06440"/>
<protein>
    <recommendedName>
        <fullName evidence="1">HigA2-like helix-turn-helix domain-containing protein</fullName>
    </recommendedName>
</protein>
<evidence type="ECO:0000259" key="1">
    <source>
        <dbReference type="Pfam" id="PF13744"/>
    </source>
</evidence>
<feature type="domain" description="HigA2-like helix-turn-helix" evidence="1">
    <location>
        <begin position="15"/>
        <end position="58"/>
    </location>
</feature>
<evidence type="ECO:0000313" key="2">
    <source>
        <dbReference type="EMBL" id="AMO67963.1"/>
    </source>
</evidence>
<dbReference type="Gene3D" id="1.10.260.40">
    <property type="entry name" value="lambda repressor-like DNA-binding domains"/>
    <property type="match status" value="1"/>
</dbReference>
<dbReference type="EMBL" id="CP014544">
    <property type="protein sequence ID" value="AMO67963.1"/>
    <property type="molecule type" value="Genomic_DNA"/>
</dbReference>
<dbReference type="SUPFAM" id="SSF47413">
    <property type="entry name" value="lambda repressor-like DNA-binding domains"/>
    <property type="match status" value="1"/>
</dbReference>
<dbReference type="AlphaFoldDB" id="A0A127M425"/>
<dbReference type="InterPro" id="IPR010982">
    <property type="entry name" value="Lambda_DNA-bd_dom_sf"/>
</dbReference>
<dbReference type="GO" id="GO:0003677">
    <property type="term" value="F:DNA binding"/>
    <property type="evidence" value="ECO:0007669"/>
    <property type="project" value="InterPro"/>
</dbReference>
<accession>A0A127M425</accession>
<dbReference type="InterPro" id="IPR039554">
    <property type="entry name" value="HigA2-like_HTH"/>
</dbReference>
<organism evidence="2 3">
    <name type="scientific">Zhongshania aliphaticivorans</name>
    <dbReference type="NCBI Taxonomy" id="1470434"/>
    <lineage>
        <taxon>Bacteria</taxon>
        <taxon>Pseudomonadati</taxon>
        <taxon>Pseudomonadota</taxon>
        <taxon>Gammaproteobacteria</taxon>
        <taxon>Cellvibrionales</taxon>
        <taxon>Spongiibacteraceae</taxon>
        <taxon>Zhongshania</taxon>
    </lineage>
</organism>